<keyword evidence="1" id="KW-0472">Membrane</keyword>
<sequence>MLLILTQPLNYTQFMLSNLTGISQTVRKAAFWVTISLIIFMILRFLIGIAIQIYRASNRPPPAAPDVRFDKLPRPQFPETLKTSEGLKFSLQNIEGKPPETTASGNVYYMPKKFSTFESGDLTEKLASRMEFTLKPTIDSVYYYYTDPKDPLRTLFIDSVHLNFQLRYNYPENPQILKMKKIDSTEKAISDVRDYLIFNNLADDSLVNGKITTNLLRYNEENKNFEFASSLSSADAVRINYFRNDLNSLKIVPDEFDLSYNYAIYSPTPGLNARNIIELSYIFWPIAADEFGSYPLITGAEAYQALTEGRATVIDRGRNNENVTIRNIYHAYYDSSHPQLYLQPIYVFEGDNDFVAYYPAVVPDWLE</sequence>
<gene>
    <name evidence="2" type="ORF">UV09_C0014G0015</name>
</gene>
<comment type="caution">
    <text evidence="2">The sequence shown here is derived from an EMBL/GenBank/DDBJ whole genome shotgun (WGS) entry which is preliminary data.</text>
</comment>
<proteinExistence type="predicted"/>
<keyword evidence="1" id="KW-1133">Transmembrane helix</keyword>
<protein>
    <submittedName>
        <fullName evidence="2">Uncharacterized protein</fullName>
    </submittedName>
</protein>
<accession>A0A0G0ZDA6</accession>
<dbReference type="Proteomes" id="UP000034320">
    <property type="component" value="Unassembled WGS sequence"/>
</dbReference>
<organism evidence="2 3">
    <name type="scientific">Candidatus Gottesmanbacteria bacterium GW2011_GWA2_42_18</name>
    <dbReference type="NCBI Taxonomy" id="1618442"/>
    <lineage>
        <taxon>Bacteria</taxon>
        <taxon>Candidatus Gottesmaniibacteriota</taxon>
    </lineage>
</organism>
<dbReference type="EMBL" id="LCDD01000014">
    <property type="protein sequence ID" value="KKS46695.1"/>
    <property type="molecule type" value="Genomic_DNA"/>
</dbReference>
<reference evidence="2 3" key="1">
    <citation type="journal article" date="2015" name="Nature">
        <title>rRNA introns, odd ribosomes, and small enigmatic genomes across a large radiation of phyla.</title>
        <authorList>
            <person name="Brown C.T."/>
            <person name="Hug L.A."/>
            <person name="Thomas B.C."/>
            <person name="Sharon I."/>
            <person name="Castelle C.J."/>
            <person name="Singh A."/>
            <person name="Wilkins M.J."/>
            <person name="Williams K.H."/>
            <person name="Banfield J.F."/>
        </authorList>
    </citation>
    <scope>NUCLEOTIDE SEQUENCE [LARGE SCALE GENOMIC DNA]</scope>
</reference>
<evidence type="ECO:0000313" key="2">
    <source>
        <dbReference type="EMBL" id="KKS46695.1"/>
    </source>
</evidence>
<evidence type="ECO:0000313" key="3">
    <source>
        <dbReference type="Proteomes" id="UP000034320"/>
    </source>
</evidence>
<dbReference type="AlphaFoldDB" id="A0A0G0ZDA6"/>
<keyword evidence="1" id="KW-0812">Transmembrane</keyword>
<feature type="transmembrane region" description="Helical" evidence="1">
    <location>
        <begin position="29"/>
        <end position="51"/>
    </location>
</feature>
<name>A0A0G0ZDA6_9BACT</name>
<evidence type="ECO:0000256" key="1">
    <source>
        <dbReference type="SAM" id="Phobius"/>
    </source>
</evidence>